<dbReference type="EnsemblMetazoa" id="PPA09180.1">
    <property type="protein sequence ID" value="PPA09180.1"/>
    <property type="gene ID" value="WBGene00098734"/>
</dbReference>
<keyword evidence="3" id="KW-0808">Transferase</keyword>
<reference evidence="5" key="2">
    <citation type="submission" date="2022-06" db="UniProtKB">
        <authorList>
            <consortium name="EnsemblMetazoa"/>
        </authorList>
    </citation>
    <scope>IDENTIFICATION</scope>
    <source>
        <strain evidence="5">PS312</strain>
    </source>
</reference>
<evidence type="ECO:0000313" key="5">
    <source>
        <dbReference type="EnsemblMetazoa" id="PPA09180.1"/>
    </source>
</evidence>
<dbReference type="FunFam" id="3.40.50.1100:FF:000130">
    <property type="entry name" value="Cysteine synthase"/>
    <property type="match status" value="1"/>
</dbReference>
<gene>
    <name evidence="5" type="primary">WBGene00098734</name>
</gene>
<accession>A0A2A6CYL1</accession>
<keyword evidence="4" id="KW-0028">Amino-acid biosynthesis</keyword>
<dbReference type="OrthoDB" id="10259545at2759"/>
<dbReference type="SUPFAM" id="SSF53686">
    <property type="entry name" value="Tryptophan synthase beta subunit-like PLP-dependent enzymes"/>
    <property type="match status" value="1"/>
</dbReference>
<dbReference type="GO" id="GO:0004124">
    <property type="term" value="F:cysteine synthase activity"/>
    <property type="evidence" value="ECO:0000318"/>
    <property type="project" value="GO_Central"/>
</dbReference>
<evidence type="ECO:0000256" key="2">
    <source>
        <dbReference type="ARBA" id="ARBA00007103"/>
    </source>
</evidence>
<organism evidence="5 6">
    <name type="scientific">Pristionchus pacificus</name>
    <name type="common">Parasitic nematode worm</name>
    <dbReference type="NCBI Taxonomy" id="54126"/>
    <lineage>
        <taxon>Eukaryota</taxon>
        <taxon>Metazoa</taxon>
        <taxon>Ecdysozoa</taxon>
        <taxon>Nematoda</taxon>
        <taxon>Chromadorea</taxon>
        <taxon>Rhabditida</taxon>
        <taxon>Rhabditina</taxon>
        <taxon>Diplogasteromorpha</taxon>
        <taxon>Diplogasteroidea</taxon>
        <taxon>Neodiplogasteridae</taxon>
        <taxon>Pristionchus</taxon>
    </lineage>
</organism>
<evidence type="ECO:0000256" key="3">
    <source>
        <dbReference type="ARBA" id="ARBA00022679"/>
    </source>
</evidence>
<accession>A0A8R1YFX4</accession>
<evidence type="ECO:0000256" key="4">
    <source>
        <dbReference type="ARBA" id="ARBA00023192"/>
    </source>
</evidence>
<name>A0A2A6CYL1_PRIPA</name>
<dbReference type="Proteomes" id="UP000005239">
    <property type="component" value="Unassembled WGS sequence"/>
</dbReference>
<protein>
    <submittedName>
        <fullName evidence="5">PALP domain-containing protein</fullName>
    </submittedName>
</protein>
<dbReference type="InterPro" id="IPR001216">
    <property type="entry name" value="P-phosphate_BS"/>
</dbReference>
<dbReference type="InterPro" id="IPR036052">
    <property type="entry name" value="TrpB-like_PALP_sf"/>
</dbReference>
<dbReference type="PANTHER" id="PTHR10314">
    <property type="entry name" value="CYSTATHIONINE BETA-SYNTHASE"/>
    <property type="match status" value="1"/>
</dbReference>
<keyword evidence="4" id="KW-0198">Cysteine biosynthesis</keyword>
<dbReference type="GO" id="GO:0006535">
    <property type="term" value="P:cysteine biosynthetic process from serine"/>
    <property type="evidence" value="ECO:0000318"/>
    <property type="project" value="GO_Central"/>
</dbReference>
<reference evidence="6" key="1">
    <citation type="journal article" date="2008" name="Nat. Genet.">
        <title>The Pristionchus pacificus genome provides a unique perspective on nematode lifestyle and parasitism.</title>
        <authorList>
            <person name="Dieterich C."/>
            <person name="Clifton S.W."/>
            <person name="Schuster L.N."/>
            <person name="Chinwalla A."/>
            <person name="Delehaunty K."/>
            <person name="Dinkelacker I."/>
            <person name="Fulton L."/>
            <person name="Fulton R."/>
            <person name="Godfrey J."/>
            <person name="Minx P."/>
            <person name="Mitreva M."/>
            <person name="Roeseler W."/>
            <person name="Tian H."/>
            <person name="Witte H."/>
            <person name="Yang S.P."/>
            <person name="Wilson R.K."/>
            <person name="Sommer R.J."/>
        </authorList>
    </citation>
    <scope>NUCLEOTIDE SEQUENCE [LARGE SCALE GENOMIC DNA]</scope>
    <source>
        <strain evidence="6">PS312</strain>
    </source>
</reference>
<dbReference type="Pfam" id="PF00291">
    <property type="entry name" value="PALP"/>
    <property type="match status" value="1"/>
</dbReference>
<proteinExistence type="inferred from homology"/>
<comment type="cofactor">
    <cofactor evidence="1">
        <name>pyridoxal 5'-phosphate</name>
        <dbReference type="ChEBI" id="CHEBI:597326"/>
    </cofactor>
</comment>
<sequence>MDIIHSDPSSAIGNTPLVYLRTIGRDLSAKIAVKLEYMNPTTSVKDRAAFYMIDAAEKKGLITPGKSVLVEATSGNLGIALAFNARIKGYKIVLIMPSTSSLERRALLLAYGAELILLDPKCTGVEMVERARQVAE</sequence>
<evidence type="ECO:0000313" key="6">
    <source>
        <dbReference type="Proteomes" id="UP000005239"/>
    </source>
</evidence>
<dbReference type="AlphaFoldDB" id="A0A2A6CYL1"/>
<dbReference type="GO" id="GO:0005737">
    <property type="term" value="C:cytoplasm"/>
    <property type="evidence" value="ECO:0000318"/>
    <property type="project" value="GO_Central"/>
</dbReference>
<dbReference type="InterPro" id="IPR001926">
    <property type="entry name" value="TrpB-like_PALP"/>
</dbReference>
<evidence type="ECO:0000256" key="1">
    <source>
        <dbReference type="ARBA" id="ARBA00001933"/>
    </source>
</evidence>
<keyword evidence="6" id="KW-1185">Reference proteome</keyword>
<dbReference type="PROSITE" id="PS00901">
    <property type="entry name" value="CYS_SYNTHASE"/>
    <property type="match status" value="1"/>
</dbReference>
<dbReference type="Gene3D" id="3.40.50.1100">
    <property type="match status" value="1"/>
</dbReference>
<comment type="similarity">
    <text evidence="2">Belongs to the cysteine synthase/cystathionine beta-synthase family.</text>
</comment>
<dbReference type="InterPro" id="IPR050214">
    <property type="entry name" value="Cys_Synth/Cystath_Beta-Synth"/>
</dbReference>